<feature type="domain" description="UvrD-like helicase C-terminal" evidence="12">
    <location>
        <begin position="353"/>
        <end position="830"/>
    </location>
</feature>
<keyword evidence="2 10" id="KW-0378">Hydrolase</keyword>
<evidence type="ECO:0000256" key="1">
    <source>
        <dbReference type="ARBA" id="ARBA00022741"/>
    </source>
</evidence>
<organism evidence="13 14">
    <name type="scientific">Hallella mizrahii</name>
    <dbReference type="NCBI Taxonomy" id="2606637"/>
    <lineage>
        <taxon>Bacteria</taxon>
        <taxon>Pseudomonadati</taxon>
        <taxon>Bacteroidota</taxon>
        <taxon>Bacteroidia</taxon>
        <taxon>Bacteroidales</taxon>
        <taxon>Prevotellaceae</taxon>
        <taxon>Hallella</taxon>
    </lineage>
</organism>
<dbReference type="InterPro" id="IPR036397">
    <property type="entry name" value="RNaseH_sf"/>
</dbReference>
<proteinExistence type="predicted"/>
<dbReference type="InterPro" id="IPR014016">
    <property type="entry name" value="UvrD-like_ATP-bd"/>
</dbReference>
<dbReference type="SUPFAM" id="SSF52540">
    <property type="entry name" value="P-loop containing nucleoside triphosphate hydrolases"/>
    <property type="match status" value="1"/>
</dbReference>
<evidence type="ECO:0000256" key="2">
    <source>
        <dbReference type="ARBA" id="ARBA00022801"/>
    </source>
</evidence>
<dbReference type="SUPFAM" id="SSF53098">
    <property type="entry name" value="Ribonuclease H-like"/>
    <property type="match status" value="1"/>
</dbReference>
<evidence type="ECO:0000256" key="9">
    <source>
        <dbReference type="ARBA" id="ARBA00048988"/>
    </source>
</evidence>
<dbReference type="Pfam" id="PF00929">
    <property type="entry name" value="RNase_T"/>
    <property type="match status" value="1"/>
</dbReference>
<dbReference type="Proteomes" id="UP000438914">
    <property type="component" value="Unassembled WGS sequence"/>
</dbReference>
<comment type="caution">
    <text evidence="13">The sequence shown here is derived from an EMBL/GenBank/DDBJ whole genome shotgun (WGS) entry which is preliminary data.</text>
</comment>
<keyword evidence="5" id="KW-0413">Isomerase</keyword>
<dbReference type="InterPro" id="IPR013520">
    <property type="entry name" value="Ribonucl_H"/>
</dbReference>
<reference evidence="13 14" key="1">
    <citation type="submission" date="2019-08" db="EMBL/GenBank/DDBJ databases">
        <title>In-depth cultivation of the pig gut microbiome towards novel bacterial diversity and tailored functional studies.</title>
        <authorList>
            <person name="Wylensek D."/>
            <person name="Hitch T.C.A."/>
            <person name="Clavel T."/>
        </authorList>
    </citation>
    <scope>NUCLEOTIDE SEQUENCE [LARGE SCALE GENOMIC DNA]</scope>
    <source>
        <strain evidence="13 14">LKV-178-WT-2A</strain>
    </source>
</reference>
<dbReference type="InterPro" id="IPR014017">
    <property type="entry name" value="DNA_helicase_UvrD-like_C"/>
</dbReference>
<evidence type="ECO:0000313" key="13">
    <source>
        <dbReference type="EMBL" id="MST83136.1"/>
    </source>
</evidence>
<gene>
    <name evidence="13" type="ORF">FYJ73_00280</name>
</gene>
<evidence type="ECO:0000256" key="6">
    <source>
        <dbReference type="ARBA" id="ARBA00034617"/>
    </source>
</evidence>
<evidence type="ECO:0000259" key="11">
    <source>
        <dbReference type="PROSITE" id="PS51198"/>
    </source>
</evidence>
<protein>
    <recommendedName>
        <fullName evidence="7">DNA 3'-5' helicase</fullName>
        <ecNumber evidence="7">5.6.2.4</ecNumber>
    </recommendedName>
    <alternativeName>
        <fullName evidence="8">DNA 3'-5' helicase II</fullName>
    </alternativeName>
</protein>
<dbReference type="AlphaFoldDB" id="A0A7K0KB34"/>
<dbReference type="EC" id="5.6.2.4" evidence="7"/>
<name>A0A7K0KB34_9BACT</name>
<feature type="domain" description="UvrD-like helicase ATP-binding" evidence="11">
    <location>
        <begin position="8"/>
        <end position="352"/>
    </location>
</feature>
<dbReference type="Gene3D" id="3.30.420.10">
    <property type="entry name" value="Ribonuclease H-like superfamily/Ribonuclease H"/>
    <property type="match status" value="1"/>
</dbReference>
<evidence type="ECO:0000256" key="5">
    <source>
        <dbReference type="ARBA" id="ARBA00023235"/>
    </source>
</evidence>
<dbReference type="InterPro" id="IPR000212">
    <property type="entry name" value="DNA_helicase_UvrD/REP"/>
</dbReference>
<keyword evidence="3 10" id="KW-0347">Helicase</keyword>
<evidence type="ECO:0000256" key="3">
    <source>
        <dbReference type="ARBA" id="ARBA00022806"/>
    </source>
</evidence>
<dbReference type="EMBL" id="VUNG01000001">
    <property type="protein sequence ID" value="MST83136.1"/>
    <property type="molecule type" value="Genomic_DNA"/>
</dbReference>
<sequence length="907" mass="104219">MESKEKTWTPDRDQQEIIGLSHGRHLVLAPPGCGKTQILAERVRKAHAEGVAYSDMLCLTFTNRAARGMRERISSNLGDPDTTQVFVGNVHRFCARFLFENAVVPGETSVIDDDTAVSILATYLNEDEDKVLGNYQRRSDYNRVVFISHLMYEIEHGLPKALRQHPDSLSSEDIAALRAICKMQRREFTREALLDIYHHNDFYRDAVLQPDFDVVLRPSAQRMLQFLRYAHAYQAYKRQNLLLDFEDLLLLTYFALHDNADYKRYPWIQVDEVQDLNPLQLAIINELSTASLVEQSSQHDTQSLSEEGCVIYLGDEQQAIFSFMGAKLSTLGLLKDRCKGNIHYLGQNHRSPKYLLDFLNRYAVNELHTDPELLPQTADCDDKANGRLAIVASDDVDSEFNDTAHLVEQLRHAHPEETVAVIVNANRDADAMSRALTAQDIRHFKVSGSDLFASDEVKLLLAHLTVLDNDQQFLAWARLFKGLQVCATHASARRLMHQLKERAVSPAELLTGDKTMLQRFVETYQQEDIVVFDTETTGLNVFEDDVVQIAAERIRQGRVVDTFSVYVETDREIPLMLGDIVNPIIEERKHQQLHSHAEALRMFLNFAHGSALLGHNADYDYHIMQFNVARYLPEVSWVERQPVCFDSLRLIRLLRPDLKAFKLKLLLQELHLEGQNSHLADDDVFATVSLVNYCYEKAQEVVPQQQEFLSRKGVAAQIKLLRDHYASFYTEALQRLYQQRQPTEDPALVAELQLFSDYTVKKGWMKQVKKLPVILRFLAYDIIDVEKEHSLKEQLDRHVMELNTFKEADLCGSTTIEDRVFVSTIHKAKGLEFDNVIVFDVVDGRIPNYYNGDNQQLNDEDARKLYVAMSRAKRRLFIAYSKAKLTAYGIKQQRLSRFLDSVKEMME</sequence>
<dbReference type="PROSITE" id="PS51217">
    <property type="entry name" value="UVRD_HELICASE_CTER"/>
    <property type="match status" value="1"/>
</dbReference>
<dbReference type="RefSeq" id="WP_154532429.1">
    <property type="nucleotide sequence ID" value="NZ_VUNG01000001.1"/>
</dbReference>
<keyword evidence="4 10" id="KW-0067">ATP-binding</keyword>
<accession>A0A7K0KB34</accession>
<evidence type="ECO:0000256" key="7">
    <source>
        <dbReference type="ARBA" id="ARBA00034808"/>
    </source>
</evidence>
<dbReference type="GO" id="GO:0000725">
    <property type="term" value="P:recombinational repair"/>
    <property type="evidence" value="ECO:0007669"/>
    <property type="project" value="TreeGrafter"/>
</dbReference>
<dbReference type="Pfam" id="PF00580">
    <property type="entry name" value="UvrD-helicase"/>
    <property type="match status" value="1"/>
</dbReference>
<comment type="catalytic activity">
    <reaction evidence="9">
        <text>ATP + H2O = ADP + phosphate + H(+)</text>
        <dbReference type="Rhea" id="RHEA:13065"/>
        <dbReference type="ChEBI" id="CHEBI:15377"/>
        <dbReference type="ChEBI" id="CHEBI:15378"/>
        <dbReference type="ChEBI" id="CHEBI:30616"/>
        <dbReference type="ChEBI" id="CHEBI:43474"/>
        <dbReference type="ChEBI" id="CHEBI:456216"/>
        <dbReference type="EC" id="5.6.2.4"/>
    </reaction>
</comment>
<evidence type="ECO:0000256" key="10">
    <source>
        <dbReference type="PROSITE-ProRule" id="PRU00560"/>
    </source>
</evidence>
<dbReference type="PANTHER" id="PTHR11070:SF2">
    <property type="entry name" value="ATP-DEPENDENT DNA HELICASE SRS2"/>
    <property type="match status" value="1"/>
</dbReference>
<evidence type="ECO:0000313" key="14">
    <source>
        <dbReference type="Proteomes" id="UP000438914"/>
    </source>
</evidence>
<dbReference type="GO" id="GO:0004527">
    <property type="term" value="F:exonuclease activity"/>
    <property type="evidence" value="ECO:0007669"/>
    <property type="project" value="UniProtKB-ARBA"/>
</dbReference>
<evidence type="ECO:0000256" key="4">
    <source>
        <dbReference type="ARBA" id="ARBA00022840"/>
    </source>
</evidence>
<comment type="catalytic activity">
    <reaction evidence="6">
        <text>Couples ATP hydrolysis with the unwinding of duplex DNA by translocating in the 3'-5' direction.</text>
        <dbReference type="EC" id="5.6.2.4"/>
    </reaction>
</comment>
<dbReference type="InterPro" id="IPR012337">
    <property type="entry name" value="RNaseH-like_sf"/>
</dbReference>
<dbReference type="InterPro" id="IPR027417">
    <property type="entry name" value="P-loop_NTPase"/>
</dbReference>
<dbReference type="GO" id="GO:0005524">
    <property type="term" value="F:ATP binding"/>
    <property type="evidence" value="ECO:0007669"/>
    <property type="project" value="UniProtKB-UniRule"/>
</dbReference>
<dbReference type="PROSITE" id="PS51198">
    <property type="entry name" value="UVRD_HELICASE_ATP_BIND"/>
    <property type="match status" value="1"/>
</dbReference>
<dbReference type="CDD" id="cd06127">
    <property type="entry name" value="DEDDh"/>
    <property type="match status" value="1"/>
</dbReference>
<dbReference type="SMART" id="SM00479">
    <property type="entry name" value="EXOIII"/>
    <property type="match status" value="1"/>
</dbReference>
<dbReference type="GO" id="GO:0003677">
    <property type="term" value="F:DNA binding"/>
    <property type="evidence" value="ECO:0007669"/>
    <property type="project" value="InterPro"/>
</dbReference>
<evidence type="ECO:0000256" key="8">
    <source>
        <dbReference type="ARBA" id="ARBA00034923"/>
    </source>
</evidence>
<dbReference type="Gene3D" id="3.40.50.300">
    <property type="entry name" value="P-loop containing nucleotide triphosphate hydrolases"/>
    <property type="match status" value="4"/>
</dbReference>
<evidence type="ECO:0000259" key="12">
    <source>
        <dbReference type="PROSITE" id="PS51217"/>
    </source>
</evidence>
<dbReference type="PANTHER" id="PTHR11070">
    <property type="entry name" value="UVRD / RECB / PCRA DNA HELICASE FAMILY MEMBER"/>
    <property type="match status" value="1"/>
</dbReference>
<feature type="binding site" evidence="10">
    <location>
        <begin position="29"/>
        <end position="36"/>
    </location>
    <ligand>
        <name>ATP</name>
        <dbReference type="ChEBI" id="CHEBI:30616"/>
    </ligand>
</feature>
<dbReference type="Pfam" id="PF13361">
    <property type="entry name" value="UvrD_C"/>
    <property type="match status" value="1"/>
</dbReference>
<keyword evidence="14" id="KW-1185">Reference proteome</keyword>
<dbReference type="GO" id="GO:0043138">
    <property type="term" value="F:3'-5' DNA helicase activity"/>
    <property type="evidence" value="ECO:0007669"/>
    <property type="project" value="UniProtKB-EC"/>
</dbReference>
<keyword evidence="1 10" id="KW-0547">Nucleotide-binding</keyword>